<dbReference type="EMBL" id="BMIU01000004">
    <property type="protein sequence ID" value="GGF24153.1"/>
    <property type="molecule type" value="Genomic_DNA"/>
</dbReference>
<sequence length="443" mass="50013">MNSIQNHIIMAMIISIVHLLASCNGFLDEKPNKSIVIPDNFEAIRAILDASESMGRSGAIPVMAADEFTTDAAGLARWQAQWQRNVYLWDPAPFSVSDAPGDWATMYRQIFNANVVLDELEKLKGQDEELYNRYRGHALFIRAWSYFSLSQVFLPANLDGAGNGPVIPLKLTPELEAPYEKVGVSEIYLQVMDDLLEAERLLPMKRQYPIRPGKTACWALMARINLAFEQYGLAEDYSAKVLAQSPTLLDFKALDDGIFPFEQFNEEVIFHAQLIGYGFTGYPSTKVMDELYESYTENDLRKTIYFTTRSGNVNLMGTLTGNHETFCGLATGEVYLIHAECLARKGDTAGAMGLLNELLSYRYDQSFEPLSATGQTDALEKIILERRKELAYRGTRWSDLRRLNKDPRFAKTIVKILDGMTYTLPPGSEKYVLPVPPREDNFE</sequence>
<dbReference type="InterPro" id="IPR033985">
    <property type="entry name" value="SusD-like_N"/>
</dbReference>
<dbReference type="Gene3D" id="1.25.40.390">
    <property type="match status" value="1"/>
</dbReference>
<evidence type="ECO:0000256" key="1">
    <source>
        <dbReference type="ARBA" id="ARBA00004442"/>
    </source>
</evidence>
<dbReference type="Pfam" id="PF07980">
    <property type="entry name" value="SusD_RagB"/>
    <property type="match status" value="1"/>
</dbReference>
<accession>A0ABQ1UPP3</accession>
<evidence type="ECO:0000256" key="4">
    <source>
        <dbReference type="ARBA" id="ARBA00023136"/>
    </source>
</evidence>
<reference evidence="9" key="1">
    <citation type="journal article" date="2019" name="Int. J. Syst. Evol. Microbiol.">
        <title>The Global Catalogue of Microorganisms (GCM) 10K type strain sequencing project: providing services to taxonomists for standard genome sequencing and annotation.</title>
        <authorList>
            <consortium name="The Broad Institute Genomics Platform"/>
            <consortium name="The Broad Institute Genome Sequencing Center for Infectious Disease"/>
            <person name="Wu L."/>
            <person name="Ma J."/>
        </authorList>
    </citation>
    <scope>NUCLEOTIDE SEQUENCE [LARGE SCALE GENOMIC DNA]</scope>
    <source>
        <strain evidence="9">CGMCC 1.15407</strain>
    </source>
</reference>
<keyword evidence="3" id="KW-0732">Signal</keyword>
<evidence type="ECO:0000313" key="9">
    <source>
        <dbReference type="Proteomes" id="UP000647339"/>
    </source>
</evidence>
<dbReference type="InterPro" id="IPR011990">
    <property type="entry name" value="TPR-like_helical_dom_sf"/>
</dbReference>
<keyword evidence="5" id="KW-0998">Cell outer membrane</keyword>
<dbReference type="RefSeq" id="WP_137404592.1">
    <property type="nucleotide sequence ID" value="NZ_BMIU01000004.1"/>
</dbReference>
<dbReference type="Pfam" id="PF14322">
    <property type="entry name" value="SusD-like_3"/>
    <property type="match status" value="1"/>
</dbReference>
<dbReference type="Proteomes" id="UP000647339">
    <property type="component" value="Unassembled WGS sequence"/>
</dbReference>
<name>A0ABQ1UPP3_9BACT</name>
<keyword evidence="9" id="KW-1185">Reference proteome</keyword>
<evidence type="ECO:0000259" key="6">
    <source>
        <dbReference type="Pfam" id="PF07980"/>
    </source>
</evidence>
<evidence type="ECO:0008006" key="10">
    <source>
        <dbReference type="Google" id="ProtNLM"/>
    </source>
</evidence>
<protein>
    <recommendedName>
        <fullName evidence="10">RagB/SusD family nutrient uptake outer membrane protein</fullName>
    </recommendedName>
</protein>
<gene>
    <name evidence="8" type="ORF">GCM10011339_10300</name>
</gene>
<feature type="domain" description="SusD-like N-terminal" evidence="7">
    <location>
        <begin position="26"/>
        <end position="226"/>
    </location>
</feature>
<dbReference type="InterPro" id="IPR012944">
    <property type="entry name" value="SusD_RagB_dom"/>
</dbReference>
<evidence type="ECO:0000256" key="2">
    <source>
        <dbReference type="ARBA" id="ARBA00006275"/>
    </source>
</evidence>
<dbReference type="CDD" id="cd08977">
    <property type="entry name" value="SusD"/>
    <property type="match status" value="1"/>
</dbReference>
<dbReference type="SUPFAM" id="SSF48452">
    <property type="entry name" value="TPR-like"/>
    <property type="match status" value="1"/>
</dbReference>
<evidence type="ECO:0000256" key="3">
    <source>
        <dbReference type="ARBA" id="ARBA00022729"/>
    </source>
</evidence>
<organism evidence="8 9">
    <name type="scientific">Echinicola rosea</name>
    <dbReference type="NCBI Taxonomy" id="1807691"/>
    <lineage>
        <taxon>Bacteria</taxon>
        <taxon>Pseudomonadati</taxon>
        <taxon>Bacteroidota</taxon>
        <taxon>Cytophagia</taxon>
        <taxon>Cytophagales</taxon>
        <taxon>Cyclobacteriaceae</taxon>
        <taxon>Echinicola</taxon>
    </lineage>
</organism>
<evidence type="ECO:0000256" key="5">
    <source>
        <dbReference type="ARBA" id="ARBA00023237"/>
    </source>
</evidence>
<comment type="caution">
    <text evidence="8">The sequence shown here is derived from an EMBL/GenBank/DDBJ whole genome shotgun (WGS) entry which is preliminary data.</text>
</comment>
<keyword evidence="4" id="KW-0472">Membrane</keyword>
<feature type="domain" description="RagB/SusD" evidence="6">
    <location>
        <begin position="314"/>
        <end position="404"/>
    </location>
</feature>
<comment type="subcellular location">
    <subcellularLocation>
        <location evidence="1">Cell outer membrane</location>
    </subcellularLocation>
</comment>
<evidence type="ECO:0000259" key="7">
    <source>
        <dbReference type="Pfam" id="PF14322"/>
    </source>
</evidence>
<comment type="similarity">
    <text evidence="2">Belongs to the SusD family.</text>
</comment>
<evidence type="ECO:0000313" key="8">
    <source>
        <dbReference type="EMBL" id="GGF24153.1"/>
    </source>
</evidence>
<proteinExistence type="inferred from homology"/>